<keyword evidence="2" id="KW-0808">Transferase</keyword>
<evidence type="ECO:0000313" key="5">
    <source>
        <dbReference type="Proteomes" id="UP000233551"/>
    </source>
</evidence>
<dbReference type="PANTHER" id="PTHR31623:SF110">
    <property type="entry name" value="VINORINE SYNTHASE-LIKE"/>
    <property type="match status" value="1"/>
</dbReference>
<reference evidence="4 5" key="1">
    <citation type="submission" date="2017-11" db="EMBL/GenBank/DDBJ databases">
        <title>De-novo sequencing of pomegranate (Punica granatum L.) genome.</title>
        <authorList>
            <person name="Akparov Z."/>
            <person name="Amiraslanov A."/>
            <person name="Hajiyeva S."/>
            <person name="Abbasov M."/>
            <person name="Kaur K."/>
            <person name="Hamwieh A."/>
            <person name="Solovyev V."/>
            <person name="Salamov A."/>
            <person name="Braich B."/>
            <person name="Kosarev P."/>
            <person name="Mahmoud A."/>
            <person name="Hajiyev E."/>
            <person name="Babayeva S."/>
            <person name="Izzatullayeva V."/>
            <person name="Mammadov A."/>
            <person name="Mammadov A."/>
            <person name="Sharifova S."/>
            <person name="Ojaghi J."/>
            <person name="Eynullazada K."/>
            <person name="Bayramov B."/>
            <person name="Abdulazimova A."/>
            <person name="Shahmuradov I."/>
        </authorList>
    </citation>
    <scope>NUCLEOTIDE SEQUENCE [LARGE SCALE GENOMIC DNA]</scope>
    <source>
        <strain evidence="5">cv. AG2017</strain>
        <tissue evidence="4">Leaf</tissue>
    </source>
</reference>
<name>A0A2I0HII3_PUNGR</name>
<dbReference type="EMBL" id="PGOL01008677">
    <property type="protein sequence ID" value="PKI31491.1"/>
    <property type="molecule type" value="Genomic_DNA"/>
</dbReference>
<dbReference type="AlphaFoldDB" id="A0A2I0HII3"/>
<dbReference type="Pfam" id="PF02458">
    <property type="entry name" value="Transferase"/>
    <property type="match status" value="1"/>
</dbReference>
<comment type="caution">
    <text evidence="4">The sequence shown here is derived from an EMBL/GenBank/DDBJ whole genome shotgun (WGS) entry which is preliminary data.</text>
</comment>
<keyword evidence="5" id="KW-1185">Reference proteome</keyword>
<feature type="non-terminal residue" evidence="4">
    <location>
        <position position="1"/>
    </location>
</feature>
<comment type="similarity">
    <text evidence="1">Belongs to the plant acyltransferase family.</text>
</comment>
<dbReference type="STRING" id="22663.A0A2I0HII3"/>
<protein>
    <submittedName>
        <fullName evidence="4">Uncharacterized protein</fullName>
    </submittedName>
</protein>
<organism evidence="4 5">
    <name type="scientific">Punica granatum</name>
    <name type="common">Pomegranate</name>
    <dbReference type="NCBI Taxonomy" id="22663"/>
    <lineage>
        <taxon>Eukaryota</taxon>
        <taxon>Viridiplantae</taxon>
        <taxon>Streptophyta</taxon>
        <taxon>Embryophyta</taxon>
        <taxon>Tracheophyta</taxon>
        <taxon>Spermatophyta</taxon>
        <taxon>Magnoliopsida</taxon>
        <taxon>eudicotyledons</taxon>
        <taxon>Gunneridae</taxon>
        <taxon>Pentapetalae</taxon>
        <taxon>rosids</taxon>
        <taxon>malvids</taxon>
        <taxon>Myrtales</taxon>
        <taxon>Lythraceae</taxon>
        <taxon>Punica</taxon>
    </lineage>
</organism>
<evidence type="ECO:0000256" key="3">
    <source>
        <dbReference type="ARBA" id="ARBA00023315"/>
    </source>
</evidence>
<evidence type="ECO:0000256" key="2">
    <source>
        <dbReference type="ARBA" id="ARBA00022679"/>
    </source>
</evidence>
<dbReference type="Gene3D" id="3.30.559.10">
    <property type="entry name" value="Chloramphenicol acetyltransferase-like domain"/>
    <property type="match status" value="2"/>
</dbReference>
<accession>A0A2I0HII3</accession>
<dbReference type="InterPro" id="IPR023213">
    <property type="entry name" value="CAT-like_dom_sf"/>
</dbReference>
<dbReference type="Proteomes" id="UP000233551">
    <property type="component" value="Unassembled WGS sequence"/>
</dbReference>
<evidence type="ECO:0000313" key="4">
    <source>
        <dbReference type="EMBL" id="PKI31491.1"/>
    </source>
</evidence>
<gene>
    <name evidence="4" type="ORF">CRG98_048119</name>
</gene>
<sequence>KIQDCLSIDCNDGGARFVEASVNMSLTQFLTDPDLISLNKLIPCDEVAAAEFPELTRAANIQVNVFQCGGIALAICNTHNLQDGGALGVFLKEWTAAARGDGSSASSTVAAQDLKVVAELFPANDLWLNDLSKIIFSSMCKTGNSVTKRFMFNGPAIEALRARGKGPIAKNPTRVEAVTGFLWMRAMATLERKNNGLTRPSIFTHAVNLRQRMNPPLSGPIGNVLWIAAACYRRSRSHHTGEDVLPSVVGELRGAISKVDSDFVLGLRRDKSLIRSSLEKAIEVGLSEDGADSFLCSSWCRFGFYDTDFGWGRPIWEMALLQEDPELRALAYVNPSPLIINREL</sequence>
<dbReference type="PANTHER" id="PTHR31623">
    <property type="entry name" value="F21J9.9"/>
    <property type="match status" value="1"/>
</dbReference>
<evidence type="ECO:0000256" key="1">
    <source>
        <dbReference type="ARBA" id="ARBA00009861"/>
    </source>
</evidence>
<proteinExistence type="inferred from homology"/>
<keyword evidence="3" id="KW-0012">Acyltransferase</keyword>
<dbReference type="GO" id="GO:0016746">
    <property type="term" value="F:acyltransferase activity"/>
    <property type="evidence" value="ECO:0007669"/>
    <property type="project" value="UniProtKB-KW"/>
</dbReference>